<evidence type="ECO:0000313" key="3">
    <source>
        <dbReference type="EnsemblMetazoa" id="GBRI036974-PA"/>
    </source>
</evidence>
<evidence type="ECO:0008006" key="5">
    <source>
        <dbReference type="Google" id="ProtNLM"/>
    </source>
</evidence>
<feature type="chain" id="PRO_5008400782" description="Secreted protein" evidence="2">
    <location>
        <begin position="19"/>
        <end position="241"/>
    </location>
</feature>
<reference evidence="3" key="2">
    <citation type="submission" date="2020-05" db="UniProtKB">
        <authorList>
            <consortium name="EnsemblMetazoa"/>
        </authorList>
    </citation>
    <scope>IDENTIFICATION</scope>
    <source>
        <strain evidence="3">IAEA</strain>
    </source>
</reference>
<dbReference type="Proteomes" id="UP000091820">
    <property type="component" value="Unassembled WGS sequence"/>
</dbReference>
<proteinExistence type="predicted"/>
<dbReference type="AlphaFoldDB" id="A0A1A9WY70"/>
<feature type="transmembrane region" description="Helical" evidence="1">
    <location>
        <begin position="40"/>
        <end position="66"/>
    </location>
</feature>
<dbReference type="EnsemblMetazoa" id="GBRI036974-RA">
    <property type="protein sequence ID" value="GBRI036974-PA"/>
    <property type="gene ID" value="GBRI036974"/>
</dbReference>
<name>A0A1A9WY70_9MUSC</name>
<accession>A0A1A9WY70</accession>
<protein>
    <recommendedName>
        <fullName evidence="5">Secreted protein</fullName>
    </recommendedName>
</protein>
<keyword evidence="4" id="KW-1185">Reference proteome</keyword>
<dbReference type="VEuPathDB" id="VectorBase:GBRI036974"/>
<keyword evidence="1" id="KW-1133">Transmembrane helix</keyword>
<feature type="signal peptide" evidence="2">
    <location>
        <begin position="1"/>
        <end position="18"/>
    </location>
</feature>
<keyword evidence="2" id="KW-0732">Signal</keyword>
<evidence type="ECO:0000313" key="4">
    <source>
        <dbReference type="Proteomes" id="UP000091820"/>
    </source>
</evidence>
<sequence length="241" mass="25222">MCALLTCVACLCTIGVEDLCLLGGPIGVTERTCEVELFTLFAALAAAAAAAAALAAATAAAASATLNVPIGPAKAFEVFGPPKGGIDELGIVPADEPPVNNLAANFILAVCLDPRPIFWGPPALLIYELDIEELCRDFVPPGTSLCLEPLFVEAPTPRVVGFGQALDVLWLFEEDLELDNPPALEQEPPRDVPCCVMVPVVEETDEAVEDPEDILPCPALEVTVKAVLLSHIPTVSADAKE</sequence>
<reference evidence="4" key="1">
    <citation type="submission" date="2014-03" db="EMBL/GenBank/DDBJ databases">
        <authorList>
            <person name="Aksoy S."/>
            <person name="Warren W."/>
            <person name="Wilson R.K."/>
        </authorList>
    </citation>
    <scope>NUCLEOTIDE SEQUENCE [LARGE SCALE GENOMIC DNA]</scope>
    <source>
        <strain evidence="4">IAEA</strain>
    </source>
</reference>
<keyword evidence="1" id="KW-0812">Transmembrane</keyword>
<evidence type="ECO:0000256" key="1">
    <source>
        <dbReference type="SAM" id="Phobius"/>
    </source>
</evidence>
<evidence type="ECO:0000256" key="2">
    <source>
        <dbReference type="SAM" id="SignalP"/>
    </source>
</evidence>
<organism evidence="3 4">
    <name type="scientific">Glossina brevipalpis</name>
    <dbReference type="NCBI Taxonomy" id="37001"/>
    <lineage>
        <taxon>Eukaryota</taxon>
        <taxon>Metazoa</taxon>
        <taxon>Ecdysozoa</taxon>
        <taxon>Arthropoda</taxon>
        <taxon>Hexapoda</taxon>
        <taxon>Insecta</taxon>
        <taxon>Pterygota</taxon>
        <taxon>Neoptera</taxon>
        <taxon>Endopterygota</taxon>
        <taxon>Diptera</taxon>
        <taxon>Brachycera</taxon>
        <taxon>Muscomorpha</taxon>
        <taxon>Hippoboscoidea</taxon>
        <taxon>Glossinidae</taxon>
        <taxon>Glossina</taxon>
    </lineage>
</organism>
<keyword evidence="1" id="KW-0472">Membrane</keyword>